<evidence type="ECO:0000313" key="1">
    <source>
        <dbReference type="EMBL" id="GBP40640.1"/>
    </source>
</evidence>
<name>A0A4C1VQ26_EUMVA</name>
<keyword evidence="2" id="KW-1185">Reference proteome</keyword>
<dbReference type="STRING" id="151549.A0A4C1VQ26"/>
<dbReference type="Proteomes" id="UP000299102">
    <property type="component" value="Unassembled WGS sequence"/>
</dbReference>
<dbReference type="EMBL" id="BGZK01000385">
    <property type="protein sequence ID" value="GBP40640.1"/>
    <property type="molecule type" value="Genomic_DNA"/>
</dbReference>
<proteinExistence type="predicted"/>
<gene>
    <name evidence="1" type="ORF">EVAR_32683_1</name>
</gene>
<reference evidence="1 2" key="1">
    <citation type="journal article" date="2019" name="Commun. Biol.">
        <title>The bagworm genome reveals a unique fibroin gene that provides high tensile strength.</title>
        <authorList>
            <person name="Kono N."/>
            <person name="Nakamura H."/>
            <person name="Ohtoshi R."/>
            <person name="Tomita M."/>
            <person name="Numata K."/>
            <person name="Arakawa K."/>
        </authorList>
    </citation>
    <scope>NUCLEOTIDE SEQUENCE [LARGE SCALE GENOMIC DNA]</scope>
</reference>
<protein>
    <submittedName>
        <fullName evidence="1">Uncharacterized protein</fullName>
    </submittedName>
</protein>
<dbReference type="OrthoDB" id="2142040at2759"/>
<organism evidence="1 2">
    <name type="scientific">Eumeta variegata</name>
    <name type="common">Bagworm moth</name>
    <name type="synonym">Eumeta japonica</name>
    <dbReference type="NCBI Taxonomy" id="151549"/>
    <lineage>
        <taxon>Eukaryota</taxon>
        <taxon>Metazoa</taxon>
        <taxon>Ecdysozoa</taxon>
        <taxon>Arthropoda</taxon>
        <taxon>Hexapoda</taxon>
        <taxon>Insecta</taxon>
        <taxon>Pterygota</taxon>
        <taxon>Neoptera</taxon>
        <taxon>Endopterygota</taxon>
        <taxon>Lepidoptera</taxon>
        <taxon>Glossata</taxon>
        <taxon>Ditrysia</taxon>
        <taxon>Tineoidea</taxon>
        <taxon>Psychidae</taxon>
        <taxon>Oiketicinae</taxon>
        <taxon>Eumeta</taxon>
    </lineage>
</organism>
<dbReference type="AlphaFoldDB" id="A0A4C1VQ26"/>
<dbReference type="Gene3D" id="2.60.40.1930">
    <property type="match status" value="1"/>
</dbReference>
<accession>A0A4C1VQ26</accession>
<evidence type="ECO:0000313" key="2">
    <source>
        <dbReference type="Proteomes" id="UP000299102"/>
    </source>
</evidence>
<comment type="caution">
    <text evidence="1">The sequence shown here is derived from an EMBL/GenBank/DDBJ whole genome shotgun (WGS) entry which is preliminary data.</text>
</comment>
<sequence length="207" mass="22718">MNPFNPLIWQIVCTGGGACIDDAAASTAPPSRGCGADTIRVENFAFKYKFDVNFGLIGSYGIIPLKIPASPATHCTLHTTVGCVGNEDCTARSHSVIRLLGPVRDVIVKPARHHYRPGETITFWILALDHDLRLVRGELGYIALSDPAGTRVTIWDQLSMDEAYKDQNWHQNRYSCSDIGGQTYNETRIDIVNRTVIGSRIDSGNGQ</sequence>